<dbReference type="STRING" id="66969.Lwal_0514"/>
<evidence type="ECO:0000313" key="1">
    <source>
        <dbReference type="EMBL" id="KTD82585.1"/>
    </source>
</evidence>
<dbReference type="OrthoDB" id="5406098at2"/>
<organism evidence="1 2">
    <name type="scientific">Legionella waltersii</name>
    <dbReference type="NCBI Taxonomy" id="66969"/>
    <lineage>
        <taxon>Bacteria</taxon>
        <taxon>Pseudomonadati</taxon>
        <taxon>Pseudomonadota</taxon>
        <taxon>Gammaproteobacteria</taxon>
        <taxon>Legionellales</taxon>
        <taxon>Legionellaceae</taxon>
        <taxon>Legionella</taxon>
    </lineage>
</organism>
<evidence type="ECO:0000313" key="2">
    <source>
        <dbReference type="Proteomes" id="UP000054729"/>
    </source>
</evidence>
<dbReference type="Gene3D" id="1.25.40.10">
    <property type="entry name" value="Tetratricopeptide repeat domain"/>
    <property type="match status" value="2"/>
</dbReference>
<dbReference type="InterPro" id="IPR011990">
    <property type="entry name" value="TPR-like_helical_dom_sf"/>
</dbReference>
<name>A0A0W1AMM3_9GAMM</name>
<keyword evidence="2" id="KW-1185">Reference proteome</keyword>
<dbReference type="EMBL" id="LNZB01000009">
    <property type="protein sequence ID" value="KTD82585.1"/>
    <property type="molecule type" value="Genomic_DNA"/>
</dbReference>
<dbReference type="SUPFAM" id="SSF48452">
    <property type="entry name" value="TPR-like"/>
    <property type="match status" value="1"/>
</dbReference>
<dbReference type="Proteomes" id="UP000054729">
    <property type="component" value="Unassembled WGS sequence"/>
</dbReference>
<sequence length="355" mass="39598">MSLLNDMLHDLAKQTPSKLVAPQLMPAKTKKRFSMEKSLKGIAVSLFVTSLCLLLYHETKSKPSRPKQPIHQNVILQEVAPENPSQVITEIKPQRRKLVEVLDSYIEPIESWASEHSISELESKLIEPMHEWVDTHGEPAVASVESTDNQTINGEIVNKVYSPQTTEEWANEQIKIALEAIDEGFDEKAISILESVISKAPESKVARENLASLYMIYGKTNEAGLVIDEGLRLTPADPPLLTAKARLFIEKGQSIQAVELLSKFQPSINQYPDYYGTLAAALQAEGHILETGGIYQSLIQIDSNNGQYWLGYALFLEHTKKANQAIDAYTRASQSQDTNANVREFAESRLKILQG</sequence>
<dbReference type="PATRIC" id="fig|66969.6.peg.551"/>
<protein>
    <submittedName>
        <fullName evidence="1">Uncharacterized protein</fullName>
    </submittedName>
</protein>
<dbReference type="RefSeq" id="WP_058479357.1">
    <property type="nucleotide sequence ID" value="NZ_CAAAIQ010000018.1"/>
</dbReference>
<comment type="caution">
    <text evidence="1">The sequence shown here is derived from an EMBL/GenBank/DDBJ whole genome shotgun (WGS) entry which is preliminary data.</text>
</comment>
<proteinExistence type="predicted"/>
<reference evidence="1 2" key="1">
    <citation type="submission" date="2015-11" db="EMBL/GenBank/DDBJ databases">
        <title>Genomic analysis of 38 Legionella species identifies large and diverse effector repertoires.</title>
        <authorList>
            <person name="Burstein D."/>
            <person name="Amaro F."/>
            <person name="Zusman T."/>
            <person name="Lifshitz Z."/>
            <person name="Cohen O."/>
            <person name="Gilbert J.A."/>
            <person name="Pupko T."/>
            <person name="Shuman H.A."/>
            <person name="Segal G."/>
        </authorList>
    </citation>
    <scope>NUCLEOTIDE SEQUENCE [LARGE SCALE GENOMIC DNA]</scope>
    <source>
        <strain evidence="1 2">ATCC 51914</strain>
    </source>
</reference>
<gene>
    <name evidence="1" type="ORF">Lwal_0514</name>
</gene>
<accession>A0A0W1AMM3</accession>
<dbReference type="AlphaFoldDB" id="A0A0W1AMM3"/>